<evidence type="ECO:0000313" key="2">
    <source>
        <dbReference type="Proteomes" id="UP001157502"/>
    </source>
</evidence>
<sequence>MSLDRKCAAQRMPQPSDFHSNKLCRRHVIGLTNKNICQIPETSEGSEQWQCLSCTPASHSHRIEENIQRIPREAAQERRRRSTARRRFRQLRRFGFKGSDSWLGFNVLQRDPAGLG</sequence>
<protein>
    <submittedName>
        <fullName evidence="1">Uncharacterized protein</fullName>
    </submittedName>
</protein>
<name>A0ACC2F0U1_DALPE</name>
<dbReference type="EMBL" id="CM055764">
    <property type="protein sequence ID" value="KAJ7984956.1"/>
    <property type="molecule type" value="Genomic_DNA"/>
</dbReference>
<comment type="caution">
    <text evidence="1">The sequence shown here is derived from an EMBL/GenBank/DDBJ whole genome shotgun (WGS) entry which is preliminary data.</text>
</comment>
<evidence type="ECO:0000313" key="1">
    <source>
        <dbReference type="EMBL" id="KAJ7984956.1"/>
    </source>
</evidence>
<proteinExistence type="predicted"/>
<keyword evidence="2" id="KW-1185">Reference proteome</keyword>
<reference evidence="1" key="1">
    <citation type="submission" date="2021-05" db="EMBL/GenBank/DDBJ databases">
        <authorList>
            <person name="Pan Q."/>
            <person name="Jouanno E."/>
            <person name="Zahm M."/>
            <person name="Klopp C."/>
            <person name="Cabau C."/>
            <person name="Louis A."/>
            <person name="Berthelot C."/>
            <person name="Parey E."/>
            <person name="Roest Crollius H."/>
            <person name="Montfort J."/>
            <person name="Robinson-Rechavi M."/>
            <person name="Bouchez O."/>
            <person name="Lampietro C."/>
            <person name="Lopez Roques C."/>
            <person name="Donnadieu C."/>
            <person name="Postlethwait J."/>
            <person name="Bobe J."/>
            <person name="Dillon D."/>
            <person name="Chandos A."/>
            <person name="von Hippel F."/>
            <person name="Guiguen Y."/>
        </authorList>
    </citation>
    <scope>NUCLEOTIDE SEQUENCE</scope>
    <source>
        <strain evidence="1">YG-Jan2019</strain>
    </source>
</reference>
<organism evidence="1 2">
    <name type="scientific">Dallia pectoralis</name>
    <name type="common">Alaska blackfish</name>
    <dbReference type="NCBI Taxonomy" id="75939"/>
    <lineage>
        <taxon>Eukaryota</taxon>
        <taxon>Metazoa</taxon>
        <taxon>Chordata</taxon>
        <taxon>Craniata</taxon>
        <taxon>Vertebrata</taxon>
        <taxon>Euteleostomi</taxon>
        <taxon>Actinopterygii</taxon>
        <taxon>Neopterygii</taxon>
        <taxon>Teleostei</taxon>
        <taxon>Protacanthopterygii</taxon>
        <taxon>Esociformes</taxon>
        <taxon>Umbridae</taxon>
        <taxon>Dallia</taxon>
    </lineage>
</organism>
<gene>
    <name evidence="1" type="ORF">DPEC_G00360120</name>
</gene>
<dbReference type="Proteomes" id="UP001157502">
    <property type="component" value="Chromosome 37"/>
</dbReference>
<accession>A0ACC2F0U1</accession>